<keyword evidence="5" id="KW-0547">Nucleotide-binding</keyword>
<dbReference type="InterPro" id="IPR039421">
    <property type="entry name" value="Type_1_exporter"/>
</dbReference>
<dbReference type="PROSITE" id="PS00211">
    <property type="entry name" value="ABC_TRANSPORTER_1"/>
    <property type="match status" value="1"/>
</dbReference>
<organism evidence="12 13">
    <name type="scientific">Pararhodospirillum photometricum DSM 122</name>
    <dbReference type="NCBI Taxonomy" id="1150469"/>
    <lineage>
        <taxon>Bacteria</taxon>
        <taxon>Pseudomonadati</taxon>
        <taxon>Pseudomonadota</taxon>
        <taxon>Alphaproteobacteria</taxon>
        <taxon>Rhodospirillales</taxon>
        <taxon>Rhodospirillaceae</taxon>
        <taxon>Pararhodospirillum</taxon>
    </lineage>
</organism>
<dbReference type="KEGG" id="rpm:RSPPHO_00438"/>
<keyword evidence="8 9" id="KW-0472">Membrane</keyword>
<evidence type="ECO:0000256" key="7">
    <source>
        <dbReference type="ARBA" id="ARBA00022989"/>
    </source>
</evidence>
<dbReference type="InterPro" id="IPR017871">
    <property type="entry name" value="ABC_transporter-like_CS"/>
</dbReference>
<dbReference type="GO" id="GO:0034040">
    <property type="term" value="F:ATPase-coupled lipid transmembrane transporter activity"/>
    <property type="evidence" value="ECO:0007669"/>
    <property type="project" value="TreeGrafter"/>
</dbReference>
<dbReference type="FunFam" id="3.40.50.300:FF:000299">
    <property type="entry name" value="ABC transporter ATP-binding protein/permease"/>
    <property type="match status" value="1"/>
</dbReference>
<keyword evidence="6" id="KW-0067">ATP-binding</keyword>
<evidence type="ECO:0000256" key="6">
    <source>
        <dbReference type="ARBA" id="ARBA00022840"/>
    </source>
</evidence>
<keyword evidence="2" id="KW-0813">Transport</keyword>
<evidence type="ECO:0000256" key="8">
    <source>
        <dbReference type="ARBA" id="ARBA00023136"/>
    </source>
</evidence>
<dbReference type="AlphaFoldDB" id="H6SNZ2"/>
<evidence type="ECO:0000313" key="13">
    <source>
        <dbReference type="Proteomes" id="UP000033220"/>
    </source>
</evidence>
<dbReference type="GO" id="GO:0008233">
    <property type="term" value="F:peptidase activity"/>
    <property type="evidence" value="ECO:0007669"/>
    <property type="project" value="UniProtKB-KW"/>
</dbReference>
<dbReference type="HOGENOM" id="CLU_000604_84_3_5"/>
<dbReference type="GO" id="GO:0006508">
    <property type="term" value="P:proteolysis"/>
    <property type="evidence" value="ECO:0007669"/>
    <property type="project" value="UniProtKB-KW"/>
</dbReference>
<dbReference type="SUPFAM" id="SSF52540">
    <property type="entry name" value="P-loop containing nucleoside triphosphate hydrolases"/>
    <property type="match status" value="1"/>
</dbReference>
<comment type="subcellular location">
    <subcellularLocation>
        <location evidence="1">Cell membrane</location>
        <topology evidence="1">Multi-pass membrane protein</topology>
    </subcellularLocation>
</comment>
<dbReference type="InterPro" id="IPR027417">
    <property type="entry name" value="P-loop_NTPase"/>
</dbReference>
<name>H6SNZ2_PARPM</name>
<evidence type="ECO:0000313" key="12">
    <source>
        <dbReference type="EMBL" id="CCG07064.1"/>
    </source>
</evidence>
<evidence type="ECO:0000256" key="1">
    <source>
        <dbReference type="ARBA" id="ARBA00004651"/>
    </source>
</evidence>
<dbReference type="PANTHER" id="PTHR24221">
    <property type="entry name" value="ATP-BINDING CASSETTE SUB-FAMILY B"/>
    <property type="match status" value="1"/>
</dbReference>
<feature type="transmembrane region" description="Helical" evidence="9">
    <location>
        <begin position="66"/>
        <end position="83"/>
    </location>
</feature>
<dbReference type="EMBL" id="HE663493">
    <property type="protein sequence ID" value="CCG07064.1"/>
    <property type="molecule type" value="Genomic_DNA"/>
</dbReference>
<dbReference type="Pfam" id="PF00664">
    <property type="entry name" value="ABC_membrane"/>
    <property type="match status" value="1"/>
</dbReference>
<feature type="transmembrane region" description="Helical" evidence="9">
    <location>
        <begin position="145"/>
        <end position="164"/>
    </location>
</feature>
<evidence type="ECO:0000259" key="10">
    <source>
        <dbReference type="PROSITE" id="PS50893"/>
    </source>
</evidence>
<keyword evidence="7 9" id="KW-1133">Transmembrane helix</keyword>
<dbReference type="GO" id="GO:0005524">
    <property type="term" value="F:ATP binding"/>
    <property type="evidence" value="ECO:0007669"/>
    <property type="project" value="UniProtKB-KW"/>
</dbReference>
<dbReference type="InterPro" id="IPR003593">
    <property type="entry name" value="AAA+_ATPase"/>
</dbReference>
<evidence type="ECO:0000256" key="3">
    <source>
        <dbReference type="ARBA" id="ARBA00022475"/>
    </source>
</evidence>
<feature type="transmembrane region" description="Helical" evidence="9">
    <location>
        <begin position="252"/>
        <end position="276"/>
    </location>
</feature>
<dbReference type="GO" id="GO:0016887">
    <property type="term" value="F:ATP hydrolysis activity"/>
    <property type="evidence" value="ECO:0007669"/>
    <property type="project" value="InterPro"/>
</dbReference>
<gene>
    <name evidence="12" type="ORF">RSPPHO_00438</name>
</gene>
<protein>
    <submittedName>
        <fullName evidence="12">ABC-type protease/lipase transport system,ATPase and permease components</fullName>
    </submittedName>
</protein>
<dbReference type="PANTHER" id="PTHR24221:SF248">
    <property type="entry name" value="ABC TRANSPORTER TRANSMEMBRANE REGION"/>
    <property type="match status" value="1"/>
</dbReference>
<evidence type="ECO:0000256" key="5">
    <source>
        <dbReference type="ARBA" id="ARBA00022741"/>
    </source>
</evidence>
<keyword evidence="13" id="KW-1185">Reference proteome</keyword>
<dbReference type="GO" id="GO:0140359">
    <property type="term" value="F:ABC-type transporter activity"/>
    <property type="evidence" value="ECO:0007669"/>
    <property type="project" value="InterPro"/>
</dbReference>
<keyword evidence="12" id="KW-0645">Protease</keyword>
<keyword evidence="3" id="KW-1003">Cell membrane</keyword>
<dbReference type="InterPro" id="IPR003439">
    <property type="entry name" value="ABC_transporter-like_ATP-bd"/>
</dbReference>
<dbReference type="SUPFAM" id="SSF90123">
    <property type="entry name" value="ABC transporter transmembrane region"/>
    <property type="match status" value="1"/>
</dbReference>
<feature type="transmembrane region" description="Helical" evidence="9">
    <location>
        <begin position="32"/>
        <end position="54"/>
    </location>
</feature>
<dbReference type="eggNOG" id="COG2274">
    <property type="taxonomic scope" value="Bacteria"/>
</dbReference>
<dbReference type="InterPro" id="IPR011527">
    <property type="entry name" value="ABC1_TM_dom"/>
</dbReference>
<keyword evidence="12" id="KW-0378">Hydrolase</keyword>
<accession>H6SNZ2</accession>
<evidence type="ECO:0000256" key="4">
    <source>
        <dbReference type="ARBA" id="ARBA00022692"/>
    </source>
</evidence>
<evidence type="ECO:0000259" key="11">
    <source>
        <dbReference type="PROSITE" id="PS50929"/>
    </source>
</evidence>
<dbReference type="Pfam" id="PF00005">
    <property type="entry name" value="ABC_tran"/>
    <property type="match status" value="1"/>
</dbReference>
<dbReference type="PROSITE" id="PS50893">
    <property type="entry name" value="ABC_TRANSPORTER_2"/>
    <property type="match status" value="1"/>
</dbReference>
<dbReference type="GO" id="GO:0005886">
    <property type="term" value="C:plasma membrane"/>
    <property type="evidence" value="ECO:0007669"/>
    <property type="project" value="UniProtKB-SubCell"/>
</dbReference>
<evidence type="ECO:0000256" key="2">
    <source>
        <dbReference type="ARBA" id="ARBA00022448"/>
    </source>
</evidence>
<dbReference type="Gene3D" id="3.40.50.300">
    <property type="entry name" value="P-loop containing nucleotide triphosphate hydrolases"/>
    <property type="match status" value="1"/>
</dbReference>
<dbReference type="RefSeq" id="WP_014413704.1">
    <property type="nucleotide sequence ID" value="NC_017059.1"/>
</dbReference>
<sequence>MEAQKPFVAPPSGKPSWLRDLLAPLFPSFREVLALSLFVNIAALATPVFSLQIYDRVVYHNGLSTLQGLAIGMAVLLVFDFIMRQARARILQTVALRLEAQVGQRLFDKMTALPLRVLESRPAEEWLRLFRDVDVVRNTLSGASALLVCDLPFTVLFLGTVFLLAPPVGWVVVVALVLFVGLALMSGRAIDQAALRERETLGGRDGLLAEIVRGRATVKALALETTLADVYRQHLAAQVQGSVRRGGLVDHFTNLGMVLSMTTTVAMTTVGALAILDHSLTVGGLIAANMLGGRLMSPLNQLMGTWRGFAGFRQSAQRLGQVLALPEDRRVSALRLPPPSGRLTVVKASFHYTPDGPPCLEEISLDLQPGGITALVGPNGSGKTTLLKLLVGLYPPASGRVLLDGADLAQFTRAELAGWIGTLPQDITLFDGTVREAIAMGHPGLDDEAVREAAQTAGVHEMILDLPQGYATRVGEGGGLLSGGMRQRLALARALAGKPPVLLLDEPSSSLDRAAEEALVETLARLATQRSVIVVTHSPLLLARCQRVVVLNKGRVLAHGPAGEILPRLFPARRPVVPPAGAAPPAGVAS</sequence>
<keyword evidence="4 9" id="KW-0812">Transmembrane</keyword>
<evidence type="ECO:0000256" key="9">
    <source>
        <dbReference type="SAM" id="Phobius"/>
    </source>
</evidence>
<dbReference type="InterPro" id="IPR036640">
    <property type="entry name" value="ABC1_TM_sf"/>
</dbReference>
<dbReference type="STRING" id="1150469.RSPPHO_00438"/>
<dbReference type="PROSITE" id="PS50929">
    <property type="entry name" value="ABC_TM1F"/>
    <property type="match status" value="1"/>
</dbReference>
<dbReference type="SMART" id="SM00382">
    <property type="entry name" value="AAA"/>
    <property type="match status" value="1"/>
</dbReference>
<proteinExistence type="predicted"/>
<reference evidence="12 13" key="1">
    <citation type="submission" date="2012-02" db="EMBL/GenBank/DDBJ databases">
        <title>Shotgun genome sequence of Phaeospirillum photometricum DSM 122.</title>
        <authorList>
            <person name="Duquesne K."/>
            <person name="Sturgis J."/>
        </authorList>
    </citation>
    <scope>NUCLEOTIDE SEQUENCE [LARGE SCALE GENOMIC DNA]</scope>
    <source>
        <strain evidence="13">DSM122</strain>
    </source>
</reference>
<dbReference type="OrthoDB" id="5288404at2"/>
<feature type="transmembrane region" description="Helical" evidence="9">
    <location>
        <begin position="170"/>
        <end position="190"/>
    </location>
</feature>
<dbReference type="PATRIC" id="fig|1150469.3.peg.515"/>
<dbReference type="Proteomes" id="UP000033220">
    <property type="component" value="Chromosome DSM 122"/>
</dbReference>
<dbReference type="Gene3D" id="1.20.1560.10">
    <property type="entry name" value="ABC transporter type 1, transmembrane domain"/>
    <property type="match status" value="1"/>
</dbReference>
<feature type="domain" description="ABC transporter" evidence="10">
    <location>
        <begin position="345"/>
        <end position="578"/>
    </location>
</feature>
<feature type="domain" description="ABC transmembrane type-1" evidence="11">
    <location>
        <begin position="32"/>
        <end position="311"/>
    </location>
</feature>